<dbReference type="SUPFAM" id="SSF82185">
    <property type="entry name" value="Histone H3 K4-specific methyltransferase SET7/9 N-terminal domain"/>
    <property type="match status" value="1"/>
</dbReference>
<dbReference type="RefSeq" id="WP_369018561.1">
    <property type="nucleotide sequence ID" value="NZ_CP121689.1"/>
</dbReference>
<accession>A0ABZ2YEW4</accession>
<keyword evidence="4" id="KW-0564">Palmitate</keyword>
<dbReference type="Gene3D" id="2.20.110.10">
    <property type="entry name" value="Histone H3 K4-specific methyltransferase SET7/9 N-terminal domain"/>
    <property type="match status" value="1"/>
</dbReference>
<evidence type="ECO:0000256" key="3">
    <source>
        <dbReference type="ARBA" id="ARBA00023136"/>
    </source>
</evidence>
<sequence length="512" mass="56796">MLCKRAHFLLLIAFLIFSFASFANAEVKPKVVVVGFDITVPGFQYEETLPNALTDLMIDSLINSGRFRVFERRKLSSLVTEQSFQHFSGLVDTQTAVQLGRMVGAHYVITGSITDISKSGGGGLRLGSVSLGKSSIRATLTVRIVDVTTGEILYSAVKQKKASRSKVGLGFGDVSMYSDSSLSVISAVKELCDEIVADFVSKIDEGIGELADIPLEGYVVESSGKTAYLNLGEATGIKVGSRVRIFKPGKSIVDPKTGETLDQELIPVAEGMVAEVRDRVSKVFLTQAREPVNKEYTVKVLSGEEAESVEFSERLLTEELTTGESEEVNFEEPVYAEEKQPSEEAVEVEKEETPIEVTSLPDQFEGKEVLVAQELYPGGNKKLEYTYYEVDGKQVYHGLFTKWYENGKVRIQGTYRDGKKDGVWKEYFINGVLKSEGTYANGLKEGKWIIYYGSGHKHWEGNYHQNLKEGLWVEYANTSGEKKFAEVEYKAGKEVPGTYVEYDAYGNVVKRK</sequence>
<keyword evidence="8" id="KW-1185">Reference proteome</keyword>
<dbReference type="InterPro" id="IPR005534">
    <property type="entry name" value="Curli_assmbl/transp-comp_CsgG"/>
</dbReference>
<dbReference type="Proteomes" id="UP001461341">
    <property type="component" value="Chromosome"/>
</dbReference>
<feature type="signal peptide" evidence="6">
    <location>
        <begin position="1"/>
        <end position="25"/>
    </location>
</feature>
<dbReference type="EMBL" id="CP121689">
    <property type="protein sequence ID" value="WZL76399.1"/>
    <property type="molecule type" value="Genomic_DNA"/>
</dbReference>
<keyword evidence="2 6" id="KW-0732">Signal</keyword>
<feature type="chain" id="PRO_5045113386" evidence="6">
    <location>
        <begin position="26"/>
        <end position="512"/>
    </location>
</feature>
<keyword evidence="1" id="KW-1003">Cell membrane</keyword>
<evidence type="ECO:0000256" key="1">
    <source>
        <dbReference type="ARBA" id="ARBA00022475"/>
    </source>
</evidence>
<evidence type="ECO:0000313" key="8">
    <source>
        <dbReference type="Proteomes" id="UP001461341"/>
    </source>
</evidence>
<dbReference type="Pfam" id="PF03783">
    <property type="entry name" value="CsgG"/>
    <property type="match status" value="1"/>
</dbReference>
<evidence type="ECO:0000256" key="4">
    <source>
        <dbReference type="ARBA" id="ARBA00023139"/>
    </source>
</evidence>
<keyword evidence="5" id="KW-0449">Lipoprotein</keyword>
<reference evidence="7 8" key="1">
    <citation type="submission" date="2023-03" db="EMBL/GenBank/DDBJ databases">
        <title>Novel Species.</title>
        <authorList>
            <person name="Ma S."/>
        </authorList>
    </citation>
    <scope>NUCLEOTIDE SEQUENCE [LARGE SCALE GENOMIC DNA]</scope>
    <source>
        <strain evidence="7 8">B11</strain>
    </source>
</reference>
<proteinExistence type="predicted"/>
<evidence type="ECO:0000256" key="6">
    <source>
        <dbReference type="SAM" id="SignalP"/>
    </source>
</evidence>
<dbReference type="PANTHER" id="PTHR41164">
    <property type="entry name" value="CURLI PRODUCTION ASSEMBLY/TRANSPORT COMPONENT CSGG"/>
    <property type="match status" value="1"/>
</dbReference>
<gene>
    <name evidence="7" type="ORF">QBE54_01310</name>
</gene>
<keyword evidence="3" id="KW-0472">Membrane</keyword>
<dbReference type="Gene3D" id="3.40.50.10610">
    <property type="entry name" value="ABC-type transport auxiliary lipoprotein component"/>
    <property type="match status" value="1"/>
</dbReference>
<protein>
    <submittedName>
        <fullName evidence="7">CsgG/HfaB family protein</fullName>
    </submittedName>
</protein>
<dbReference type="PANTHER" id="PTHR41164:SF1">
    <property type="entry name" value="CURLI PRODUCTION ASSEMBLY_TRANSPORT COMPONENT CSGG"/>
    <property type="match status" value="1"/>
</dbReference>
<evidence type="ECO:0000256" key="2">
    <source>
        <dbReference type="ARBA" id="ARBA00022729"/>
    </source>
</evidence>
<organism evidence="7 8">
    <name type="scientific">Thermatribacter velox</name>
    <dbReference type="NCBI Taxonomy" id="3039681"/>
    <lineage>
        <taxon>Bacteria</taxon>
        <taxon>Pseudomonadati</taxon>
        <taxon>Atribacterota</taxon>
        <taxon>Atribacteria</taxon>
        <taxon>Atribacterales</taxon>
        <taxon>Thermatribacteraceae</taxon>
        <taxon>Thermatribacter</taxon>
    </lineage>
</organism>
<evidence type="ECO:0000313" key="7">
    <source>
        <dbReference type="EMBL" id="WZL76399.1"/>
    </source>
</evidence>
<evidence type="ECO:0000256" key="5">
    <source>
        <dbReference type="ARBA" id="ARBA00023288"/>
    </source>
</evidence>
<name>A0ABZ2YEW4_9BACT</name>